<evidence type="ECO:0000313" key="4">
    <source>
        <dbReference type="Proteomes" id="UP000095765"/>
    </source>
</evidence>
<dbReference type="EMBL" id="QVME01000001">
    <property type="protein sequence ID" value="RGE70337.1"/>
    <property type="molecule type" value="Genomic_DNA"/>
</dbReference>
<feature type="domain" description="GP-PDE" evidence="1">
    <location>
        <begin position="6"/>
        <end position="244"/>
    </location>
</feature>
<sequence>MIFKRYGLIAHRGLHDRARGVPENSLPAFECAVAGGYAIELDIHLTKDGQAVVFHDDTLMRMTGKSGNIKDRTYAELQTLALDGTNCRIPLFQDVLTYVGGRVPLLIELKNKGFPGALEQTFIRLIRGYRGPYIVESFNPLTIWWLRRHAPQIIRGQLACMEYDGMRPGLRTFILSRMLFNCIARPHFISYRLSDITERLSKKCRRQRIPLLCWTVRKKDEFDKARRLCDGAIFEQIRPTLRSF</sequence>
<dbReference type="InterPro" id="IPR017946">
    <property type="entry name" value="PLC-like_Pdiesterase_TIM-brl"/>
</dbReference>
<dbReference type="EMBL" id="CZBE01000002">
    <property type="protein sequence ID" value="CUP27889.1"/>
    <property type="molecule type" value="Genomic_DNA"/>
</dbReference>
<reference evidence="2 4" key="1">
    <citation type="submission" date="2015-09" db="EMBL/GenBank/DDBJ databases">
        <authorList>
            <consortium name="Pathogen Informatics"/>
        </authorList>
    </citation>
    <scope>NUCLEOTIDE SEQUENCE [LARGE SCALE GENOMIC DNA]</scope>
    <source>
        <strain evidence="2 4">2789STDY5834939</strain>
    </source>
</reference>
<dbReference type="PANTHER" id="PTHR46211">
    <property type="entry name" value="GLYCEROPHOSPHORYL DIESTER PHOSPHODIESTERASE"/>
    <property type="match status" value="1"/>
</dbReference>
<dbReference type="GO" id="GO:0008081">
    <property type="term" value="F:phosphoric diester hydrolase activity"/>
    <property type="evidence" value="ECO:0007669"/>
    <property type="project" value="InterPro"/>
</dbReference>
<dbReference type="AlphaFoldDB" id="A0A174M260"/>
<dbReference type="Proteomes" id="UP000095765">
    <property type="component" value="Unassembled WGS sequence"/>
</dbReference>
<dbReference type="Pfam" id="PF03009">
    <property type="entry name" value="GDPD"/>
    <property type="match status" value="1"/>
</dbReference>
<accession>A0A174M260</accession>
<protein>
    <submittedName>
        <fullName evidence="2 3">Glycerophosphodiester phosphodiesterase</fullName>
    </submittedName>
</protein>
<dbReference type="GeneID" id="72464870"/>
<dbReference type="InterPro" id="IPR030395">
    <property type="entry name" value="GP_PDE_dom"/>
</dbReference>
<dbReference type="PANTHER" id="PTHR46211:SF1">
    <property type="entry name" value="GLYCEROPHOSPHODIESTER PHOSPHODIESTERASE, CYTOPLASMIC"/>
    <property type="match status" value="1"/>
</dbReference>
<evidence type="ECO:0000313" key="5">
    <source>
        <dbReference type="Proteomes" id="UP000260828"/>
    </source>
</evidence>
<evidence type="ECO:0000313" key="2">
    <source>
        <dbReference type="EMBL" id="CUP27889.1"/>
    </source>
</evidence>
<evidence type="ECO:0000313" key="3">
    <source>
        <dbReference type="EMBL" id="RGE70337.1"/>
    </source>
</evidence>
<dbReference type="SUPFAM" id="SSF51695">
    <property type="entry name" value="PLC-like phosphodiesterases"/>
    <property type="match status" value="1"/>
</dbReference>
<name>A0A174M260_9FIRM</name>
<dbReference type="PROSITE" id="PS51704">
    <property type="entry name" value="GP_PDE"/>
    <property type="match status" value="1"/>
</dbReference>
<organism evidence="2 4">
    <name type="scientific">Anaerotruncus colihominis</name>
    <dbReference type="NCBI Taxonomy" id="169435"/>
    <lineage>
        <taxon>Bacteria</taxon>
        <taxon>Bacillati</taxon>
        <taxon>Bacillota</taxon>
        <taxon>Clostridia</taxon>
        <taxon>Eubacteriales</taxon>
        <taxon>Oscillospiraceae</taxon>
        <taxon>Anaerotruncus</taxon>
    </lineage>
</organism>
<proteinExistence type="predicted"/>
<dbReference type="Proteomes" id="UP000260828">
    <property type="component" value="Unassembled WGS sequence"/>
</dbReference>
<reference evidence="3 5" key="2">
    <citation type="submission" date="2018-08" db="EMBL/GenBank/DDBJ databases">
        <title>A genome reference for cultivated species of the human gut microbiota.</title>
        <authorList>
            <person name="Zou Y."/>
            <person name="Xue W."/>
            <person name="Luo G."/>
        </authorList>
    </citation>
    <scope>NUCLEOTIDE SEQUENCE [LARGE SCALE GENOMIC DNA]</scope>
    <source>
        <strain evidence="3 5">TF05-12AC</strain>
    </source>
</reference>
<dbReference type="RefSeq" id="WP_006876135.1">
    <property type="nucleotide sequence ID" value="NZ_CABIWA010000001.1"/>
</dbReference>
<dbReference type="Gene3D" id="3.20.20.190">
    <property type="entry name" value="Phosphatidylinositol (PI) phosphodiesterase"/>
    <property type="match status" value="1"/>
</dbReference>
<dbReference type="OrthoDB" id="384721at2"/>
<gene>
    <name evidence="3" type="ORF">DXC40_04615</name>
    <name evidence="2" type="ORF">ERS852551_00282</name>
</gene>
<dbReference type="GO" id="GO:0006629">
    <property type="term" value="P:lipid metabolic process"/>
    <property type="evidence" value="ECO:0007669"/>
    <property type="project" value="InterPro"/>
</dbReference>
<evidence type="ECO:0000259" key="1">
    <source>
        <dbReference type="PROSITE" id="PS51704"/>
    </source>
</evidence>